<organism evidence="2 3">
    <name type="scientific">Lutibaculum baratangense AMV1</name>
    <dbReference type="NCBI Taxonomy" id="631454"/>
    <lineage>
        <taxon>Bacteria</taxon>
        <taxon>Pseudomonadati</taxon>
        <taxon>Pseudomonadota</taxon>
        <taxon>Alphaproteobacteria</taxon>
        <taxon>Hyphomicrobiales</taxon>
        <taxon>Tepidamorphaceae</taxon>
        <taxon>Lutibaculum</taxon>
    </lineage>
</organism>
<dbReference type="Pfam" id="PF13466">
    <property type="entry name" value="STAS_2"/>
    <property type="match status" value="1"/>
</dbReference>
<dbReference type="InterPro" id="IPR058548">
    <property type="entry name" value="MlaB-like_STAS"/>
</dbReference>
<evidence type="ECO:0000313" key="2">
    <source>
        <dbReference type="EMBL" id="ESR24216.1"/>
    </source>
</evidence>
<dbReference type="eggNOG" id="ENOG5033B94">
    <property type="taxonomic scope" value="Bacteria"/>
</dbReference>
<name>V4RDH7_9HYPH</name>
<proteinExistence type="predicted"/>
<dbReference type="EMBL" id="AWXZ01000035">
    <property type="protein sequence ID" value="ESR24216.1"/>
    <property type="molecule type" value="Genomic_DNA"/>
</dbReference>
<evidence type="ECO:0000259" key="1">
    <source>
        <dbReference type="Pfam" id="PF13466"/>
    </source>
</evidence>
<feature type="domain" description="MlaB-like STAS" evidence="1">
    <location>
        <begin position="5"/>
        <end position="59"/>
    </location>
</feature>
<accession>V4RDH7</accession>
<evidence type="ECO:0000313" key="3">
    <source>
        <dbReference type="Proteomes" id="UP000017819"/>
    </source>
</evidence>
<protein>
    <submittedName>
        <fullName evidence="2">CheX protein</fullName>
    </submittedName>
</protein>
<dbReference type="STRING" id="631454.N177_2665"/>
<sequence>MLGLRGKPVELDGAEVQRLGGLCLQVLLSARDSWHNDGLPFSLGAASEAFDQSLSLFGVHADEFQSSGV</sequence>
<dbReference type="AlphaFoldDB" id="V4RDH7"/>
<keyword evidence="3" id="KW-1185">Reference proteome</keyword>
<reference evidence="2 3" key="1">
    <citation type="journal article" date="2014" name="Genome Announc.">
        <title>Draft Genome Sequence of Lutibaculum baratangense Strain AMV1T, Isolated from a Mud Volcano in Andamans, India.</title>
        <authorList>
            <person name="Singh A."/>
            <person name="Sreenivas A."/>
            <person name="Sathyanarayana Reddy G."/>
            <person name="Pinnaka A.K."/>
            <person name="Shivaji S."/>
        </authorList>
    </citation>
    <scope>NUCLEOTIDE SEQUENCE [LARGE SCALE GENOMIC DNA]</scope>
    <source>
        <strain evidence="2 3">AMV1</strain>
    </source>
</reference>
<dbReference type="Proteomes" id="UP000017819">
    <property type="component" value="Unassembled WGS sequence"/>
</dbReference>
<gene>
    <name evidence="2" type="ORF">N177_2665</name>
</gene>
<comment type="caution">
    <text evidence="2">The sequence shown here is derived from an EMBL/GenBank/DDBJ whole genome shotgun (WGS) entry which is preliminary data.</text>
</comment>
<dbReference type="PATRIC" id="fig|631454.5.peg.2634"/>